<keyword evidence="1" id="KW-1133">Transmembrane helix</keyword>
<name>A0A815RLZ7_9BILA</name>
<gene>
    <name evidence="2" type="ORF">BJG266_LOCUS41976</name>
    <name evidence="3" type="ORF">QVE165_LOCUS58856</name>
</gene>
<evidence type="ECO:0000313" key="4">
    <source>
        <dbReference type="Proteomes" id="UP000663832"/>
    </source>
</evidence>
<keyword evidence="4" id="KW-1185">Reference proteome</keyword>
<accession>A0A815RLZ7</accession>
<dbReference type="EMBL" id="CAJNOI010002507">
    <property type="protein sequence ID" value="CAF1479370.1"/>
    <property type="molecule type" value="Genomic_DNA"/>
</dbReference>
<feature type="transmembrane region" description="Helical" evidence="1">
    <location>
        <begin position="747"/>
        <end position="766"/>
    </location>
</feature>
<sequence length="778" mass="88854">MFKHYPSNNIQVWSQRNATRLYIVLIIISINILTFYTSLINENHRETILNPTESEYIRLQRMYPDSLQCPCNTISISYSIFINIEPHYHQVCSSDFIGDAWLTYMKINSAAASIVPEDILMQGGTQMPILAQFCRSSQQTTSDSVQTFLNRTIVNLGVIQSELFQFQMNSFIKIFQSTTLNQFLMIFQLVQATIQGNHLTDGIRNIVFEMDPSLEKVTMLFRQFSNCSCDLSDACSYPLGFFFPFIGTYTSSRFFTFPNFVGGCTAVNGLLASTLECFYSQSCLLDMNNHRNRLIDRPVNDFPFSPLNSTLNSPYETIQSIFNRLMIDSWSYNISFSSYYKACAPLSCTYAYISRKSFLTIITTVISIFGGLSLAYKLIILVILRVIEKLILNGLFDINLMRFIKDIFSFRTQEQRINRLHIILVIAALCIISIFSTFQSQLITVEVDKPSLSTYKDLAIRYQYSLQCPCSQISITYGLFMTIEPSFHQICSSSFVSDRWINYLYDGGNLADRFTHTDFKYSAFAQFQLLSSFCDLSYSIVNDTLSQLITNNLINLDLLSFDLFDQQIKVIVNDLKERIPDSFVNILSMIREITFANKLISGLSTNAIFNISTFPAIDYQGALNLIAVSVRYGECVCRMSKTCVQSSQGMFAGCYPLDSLFQSRLKCFYDQQCIDSTNTFKSLNSSQSTHFDVNATIETIVNQLMIETFSVNKSYESYFNQCLPLSCTYTYTDTTNVAEGIANFVQFYGSFVIIGRVLAVLTIKLFQRRNRRIIPAID</sequence>
<evidence type="ECO:0000313" key="5">
    <source>
        <dbReference type="Proteomes" id="UP000663877"/>
    </source>
</evidence>
<dbReference type="EMBL" id="CAJNOM010002829">
    <property type="protein sequence ID" value="CAF1638165.1"/>
    <property type="molecule type" value="Genomic_DNA"/>
</dbReference>
<comment type="caution">
    <text evidence="2">The sequence shown here is derived from an EMBL/GenBank/DDBJ whole genome shotgun (WGS) entry which is preliminary data.</text>
</comment>
<evidence type="ECO:0008006" key="6">
    <source>
        <dbReference type="Google" id="ProtNLM"/>
    </source>
</evidence>
<protein>
    <recommendedName>
        <fullName evidence="6">Transmembrane protein</fullName>
    </recommendedName>
</protein>
<dbReference type="Proteomes" id="UP000663877">
    <property type="component" value="Unassembled WGS sequence"/>
</dbReference>
<feature type="transmembrane region" description="Helical" evidence="1">
    <location>
        <begin position="420"/>
        <end position="438"/>
    </location>
</feature>
<reference evidence="2" key="1">
    <citation type="submission" date="2021-02" db="EMBL/GenBank/DDBJ databases">
        <authorList>
            <person name="Nowell W R."/>
        </authorList>
    </citation>
    <scope>NUCLEOTIDE SEQUENCE</scope>
</reference>
<feature type="transmembrane region" description="Helical" evidence="1">
    <location>
        <begin position="358"/>
        <end position="384"/>
    </location>
</feature>
<dbReference type="Proteomes" id="UP000663832">
    <property type="component" value="Unassembled WGS sequence"/>
</dbReference>
<feature type="transmembrane region" description="Helical" evidence="1">
    <location>
        <begin position="21"/>
        <end position="39"/>
    </location>
</feature>
<keyword evidence="1" id="KW-0472">Membrane</keyword>
<organism evidence="2 5">
    <name type="scientific">Adineta steineri</name>
    <dbReference type="NCBI Taxonomy" id="433720"/>
    <lineage>
        <taxon>Eukaryota</taxon>
        <taxon>Metazoa</taxon>
        <taxon>Spiralia</taxon>
        <taxon>Gnathifera</taxon>
        <taxon>Rotifera</taxon>
        <taxon>Eurotatoria</taxon>
        <taxon>Bdelloidea</taxon>
        <taxon>Adinetida</taxon>
        <taxon>Adinetidae</taxon>
        <taxon>Adineta</taxon>
    </lineage>
</organism>
<proteinExistence type="predicted"/>
<dbReference type="AlphaFoldDB" id="A0A815RLZ7"/>
<dbReference type="OrthoDB" id="9989107at2759"/>
<evidence type="ECO:0000313" key="3">
    <source>
        <dbReference type="EMBL" id="CAF1638165.1"/>
    </source>
</evidence>
<evidence type="ECO:0000256" key="1">
    <source>
        <dbReference type="SAM" id="Phobius"/>
    </source>
</evidence>
<evidence type="ECO:0000313" key="2">
    <source>
        <dbReference type="EMBL" id="CAF1479370.1"/>
    </source>
</evidence>
<keyword evidence="1" id="KW-0812">Transmembrane</keyword>